<proteinExistence type="predicted"/>
<dbReference type="AlphaFoldDB" id="A0A1Z4KK69"/>
<protein>
    <submittedName>
        <fullName evidence="1">Uncharacterized protein</fullName>
    </submittedName>
</protein>
<evidence type="ECO:0000313" key="2">
    <source>
        <dbReference type="Proteomes" id="UP000217507"/>
    </source>
</evidence>
<name>A0A1Z4KK69_ANAVA</name>
<dbReference type="EMBL" id="AP018216">
    <property type="protein sequence ID" value="BAY69334.1"/>
    <property type="molecule type" value="Genomic_DNA"/>
</dbReference>
<gene>
    <name evidence="1" type="ORF">NIES23_21280</name>
</gene>
<sequence length="48" mass="5770">MAAKFEYVIEFWEIGITRSQEVEANKSFFVKLFSLYQLNVFLPQCTRF</sequence>
<organism evidence="1 2">
    <name type="scientific">Trichormus variabilis NIES-23</name>
    <dbReference type="NCBI Taxonomy" id="1973479"/>
    <lineage>
        <taxon>Bacteria</taxon>
        <taxon>Bacillati</taxon>
        <taxon>Cyanobacteriota</taxon>
        <taxon>Cyanophyceae</taxon>
        <taxon>Nostocales</taxon>
        <taxon>Nostocaceae</taxon>
        <taxon>Trichormus</taxon>
    </lineage>
</organism>
<evidence type="ECO:0000313" key="1">
    <source>
        <dbReference type="EMBL" id="BAY69334.1"/>
    </source>
</evidence>
<dbReference type="Proteomes" id="UP000217507">
    <property type="component" value="Chromosome"/>
</dbReference>
<reference evidence="1 2" key="1">
    <citation type="submission" date="2017-06" db="EMBL/GenBank/DDBJ databases">
        <title>Genome sequencing of cyanobaciteial culture collection at National Institute for Environmental Studies (NIES).</title>
        <authorList>
            <person name="Hirose Y."/>
            <person name="Shimura Y."/>
            <person name="Fujisawa T."/>
            <person name="Nakamura Y."/>
            <person name="Kawachi M."/>
        </authorList>
    </citation>
    <scope>NUCLEOTIDE SEQUENCE [LARGE SCALE GENOMIC DNA]</scope>
    <source>
        <strain evidence="1 2">NIES-23</strain>
    </source>
</reference>
<accession>A0A1Z4KK69</accession>